<dbReference type="SMART" id="SM01126">
    <property type="entry name" value="DDE_Tnp_IS1595"/>
    <property type="match status" value="2"/>
</dbReference>
<dbReference type="InterPro" id="IPR013087">
    <property type="entry name" value="Znf_C2H2_type"/>
</dbReference>
<keyword evidence="5" id="KW-1185">Reference proteome</keyword>
<dbReference type="InterPro" id="IPR053164">
    <property type="entry name" value="IS1016-like_transposase"/>
</dbReference>
<evidence type="ECO:0000259" key="3">
    <source>
        <dbReference type="PROSITE" id="PS50157"/>
    </source>
</evidence>
<comment type="caution">
    <text evidence="4">The sequence shown here is derived from an EMBL/GenBank/DDBJ whole genome shotgun (WGS) entry which is preliminary data.</text>
</comment>
<feature type="compositionally biased region" description="Low complexity" evidence="2">
    <location>
        <begin position="719"/>
        <end position="734"/>
    </location>
</feature>
<feature type="compositionally biased region" description="Low complexity" evidence="2">
    <location>
        <begin position="297"/>
        <end position="311"/>
    </location>
</feature>
<dbReference type="PROSITE" id="PS00028">
    <property type="entry name" value="ZINC_FINGER_C2H2_1"/>
    <property type="match status" value="1"/>
</dbReference>
<evidence type="ECO:0000256" key="1">
    <source>
        <dbReference type="PROSITE-ProRule" id="PRU00042"/>
    </source>
</evidence>
<dbReference type="EMBL" id="CAXKWB010010873">
    <property type="protein sequence ID" value="CAL4099480.1"/>
    <property type="molecule type" value="Genomic_DNA"/>
</dbReference>
<keyword evidence="1" id="KW-0479">Metal-binding</keyword>
<dbReference type="InterPro" id="IPR024445">
    <property type="entry name" value="Tnp_ISXO2-like"/>
</dbReference>
<accession>A0AAV2QX05</accession>
<evidence type="ECO:0000313" key="5">
    <source>
        <dbReference type="Proteomes" id="UP001497623"/>
    </source>
</evidence>
<protein>
    <recommendedName>
        <fullName evidence="3">C2H2-type domain-containing protein</fullName>
    </recommendedName>
</protein>
<evidence type="ECO:0000313" key="4">
    <source>
        <dbReference type="EMBL" id="CAL4099480.1"/>
    </source>
</evidence>
<reference evidence="4 5" key="1">
    <citation type="submission" date="2024-05" db="EMBL/GenBank/DDBJ databases">
        <authorList>
            <person name="Wallberg A."/>
        </authorList>
    </citation>
    <scope>NUCLEOTIDE SEQUENCE [LARGE SCALE GENOMIC DNA]</scope>
</reference>
<dbReference type="PROSITE" id="PS50157">
    <property type="entry name" value="ZINC_FINGER_C2H2_2"/>
    <property type="match status" value="1"/>
</dbReference>
<organism evidence="4 5">
    <name type="scientific">Meganyctiphanes norvegica</name>
    <name type="common">Northern krill</name>
    <name type="synonym">Thysanopoda norvegica</name>
    <dbReference type="NCBI Taxonomy" id="48144"/>
    <lineage>
        <taxon>Eukaryota</taxon>
        <taxon>Metazoa</taxon>
        <taxon>Ecdysozoa</taxon>
        <taxon>Arthropoda</taxon>
        <taxon>Crustacea</taxon>
        <taxon>Multicrustacea</taxon>
        <taxon>Malacostraca</taxon>
        <taxon>Eumalacostraca</taxon>
        <taxon>Eucarida</taxon>
        <taxon>Euphausiacea</taxon>
        <taxon>Euphausiidae</taxon>
        <taxon>Meganyctiphanes</taxon>
    </lineage>
</organism>
<proteinExistence type="predicted"/>
<keyword evidence="1" id="KW-0862">Zinc</keyword>
<dbReference type="Pfam" id="PF12762">
    <property type="entry name" value="DDE_Tnp_IS1595"/>
    <property type="match status" value="2"/>
</dbReference>
<gene>
    <name evidence="4" type="ORF">MNOR_LOCUS16495</name>
</gene>
<feature type="domain" description="C2H2-type" evidence="3">
    <location>
        <begin position="119"/>
        <end position="146"/>
    </location>
</feature>
<feature type="compositionally biased region" description="Polar residues" evidence="2">
    <location>
        <begin position="738"/>
        <end position="752"/>
    </location>
</feature>
<evidence type="ECO:0000256" key="2">
    <source>
        <dbReference type="SAM" id="MobiDB-lite"/>
    </source>
</evidence>
<dbReference type="PANTHER" id="PTHR47163:SF2">
    <property type="entry name" value="SI:DKEY-17M8.2"/>
    <property type="match status" value="1"/>
</dbReference>
<dbReference type="Proteomes" id="UP001497623">
    <property type="component" value="Unassembled WGS sequence"/>
</dbReference>
<sequence length="1173" mass="134813">MESEEYFRRMYGNDGAYNTLSHVRTHSIPYGEKGSVVGPTVDHPVNNAAVAAAMIITQPIEHQQQLQFHNLDNQQQIPVHVQHQPRVPVQQHQSQHQPQLHAQQHPHLMEQQHEQQILYKCNECGSSWGDLKTFRQHQRKHFNSSGDIHPSPILDTVEKGPAISTHQVSTSKNSDCIPNNFLSLMPSVTSSVPQGYSPEPPKMYLPEPAKSFSIESPETYRPLPHIGFNTQQTKTYTQGPPEKCVNLKRVFSESELKNKKEKKSYEQTDTVMGVDTESSFLNLEHSIFQNKDGETQDSYASDDSYTNNSDNSHTKEEIEKNISYFEAKLEENINLLKSLDKKRCLKTQQRKQCHKTNEACTDNKEPELDVDDDSAIVPLVADTTPMLDVIRWFQQHQLLKSEMKCSHCKQVMSWKTVLEMKRFKEGFYWKCITRGCPKFNSRKSIKTGTVFERSQISLKQWLHIMYKWSKNIGSTAVSKQINLNCKTIRECYSFFRDVCEQYFRENPVKLGGPGINIEINVFSLSDSRHPRNRGTEKQPPIWVLAIVETNCIPSIGYMGMVESRDVAALLSIISKVVQPGSIIYTREWRAYRKILGVSETVGTVAHFINFVDVNYTTNNQTIESYWKKHKSHLMAMKGIKKSALNSHLQEFMWHERFTDNVLEILCEQISIQYSNDTFNDTPDNSNSMEEVNKPKINVEEKIRGKEHILDEPPFKKCRSIVQPSQSSRSISKDSITQDKYSITQKSSASNSSHIDDPDDFCLGDEIENHIKYSEIRLEENGNILEQIPPKKSLPIVQKGSQHHNKVKDYTGNQDPDTECDSDIVPLFAETSPMLDVIKWFQQRQLLKSEMKCDHCENVMSWRTVVEMKRFREGFYWKCKNRSCPKFDVKKNGKPMKSIKAGSVFEGSQLSLKKWLHIMYLWSKNVGVKTASEQVNITPKTMSQHYSFFREICEVYFKANPIKLGGPGITIEVDVSITKWSKKSKCNRGPEPRDPILALGIVDTTCTPAIGYMEIVETNDAASLLPMILKVVQPGSIIRSKEWRAYRKIQCLSNTDGTVNQSLNFVDVDTSEHKQAIESYWEKHKSYMIAMRGCKKHAVNSYLQEFMWRERFSDNALEILCEQIALQYSDVSCIDNTDGSRLGKETKKPRLGLKIKLEENHPTHIQEDHSINNF</sequence>
<name>A0AAV2QX05_MEGNR</name>
<feature type="region of interest" description="Disordered" evidence="2">
    <location>
        <begin position="713"/>
        <end position="760"/>
    </location>
</feature>
<dbReference type="GO" id="GO:0008270">
    <property type="term" value="F:zinc ion binding"/>
    <property type="evidence" value="ECO:0007669"/>
    <property type="project" value="UniProtKB-KW"/>
</dbReference>
<feature type="region of interest" description="Disordered" evidence="2">
    <location>
        <begin position="291"/>
        <end position="315"/>
    </location>
</feature>
<dbReference type="PANTHER" id="PTHR47163">
    <property type="entry name" value="DDE_TNP_IS1595 DOMAIN-CONTAINING PROTEIN"/>
    <property type="match status" value="1"/>
</dbReference>
<dbReference type="AlphaFoldDB" id="A0AAV2QX05"/>
<keyword evidence="1" id="KW-0863">Zinc-finger</keyword>